<comment type="subcellular location">
    <subcellularLocation>
        <location evidence="1">Cell membrane</location>
        <topology evidence="1">Single-pass membrane protein</topology>
    </subcellularLocation>
</comment>
<evidence type="ECO:0000256" key="3">
    <source>
        <dbReference type="ARBA" id="ARBA00022692"/>
    </source>
</evidence>
<reference evidence="8" key="1">
    <citation type="submission" date="2018-02" db="EMBL/GenBank/DDBJ databases">
        <authorList>
            <person name="Kim S.-K."/>
            <person name="Jung H.-I."/>
            <person name="Lee S.-W."/>
        </authorList>
    </citation>
    <scope>NUCLEOTIDE SEQUENCE</scope>
    <source>
        <strain evidence="8">SK3146</strain>
    </source>
</reference>
<evidence type="ECO:0000259" key="7">
    <source>
        <dbReference type="Pfam" id="PF04024"/>
    </source>
</evidence>
<feature type="transmembrane region" description="Helical" evidence="6">
    <location>
        <begin position="31"/>
        <end position="58"/>
    </location>
</feature>
<dbReference type="EMBL" id="CP027059">
    <property type="protein sequence ID" value="UQZ84207.1"/>
    <property type="molecule type" value="Genomic_DNA"/>
</dbReference>
<dbReference type="GO" id="GO:0003677">
    <property type="term" value="F:DNA binding"/>
    <property type="evidence" value="ECO:0007669"/>
    <property type="project" value="UniProtKB-KW"/>
</dbReference>
<keyword evidence="2" id="KW-1003">Cell membrane</keyword>
<evidence type="ECO:0000256" key="1">
    <source>
        <dbReference type="ARBA" id="ARBA00004162"/>
    </source>
</evidence>
<dbReference type="InterPro" id="IPR007168">
    <property type="entry name" value="Phageshock_PspC_N"/>
</dbReference>
<dbReference type="PANTHER" id="PTHR33885">
    <property type="entry name" value="PHAGE SHOCK PROTEIN C"/>
    <property type="match status" value="1"/>
</dbReference>
<evidence type="ECO:0000256" key="2">
    <source>
        <dbReference type="ARBA" id="ARBA00022475"/>
    </source>
</evidence>
<keyword evidence="8" id="KW-0238">DNA-binding</keyword>
<evidence type="ECO:0000256" key="6">
    <source>
        <dbReference type="SAM" id="Phobius"/>
    </source>
</evidence>
<name>A0ABY4RP35_9BACL</name>
<dbReference type="PANTHER" id="PTHR33885:SF3">
    <property type="entry name" value="PHAGE SHOCK PROTEIN C"/>
    <property type="match status" value="1"/>
</dbReference>
<dbReference type="InterPro" id="IPR052027">
    <property type="entry name" value="PspC"/>
</dbReference>
<accession>A0ABY4RP35</accession>
<evidence type="ECO:0000313" key="9">
    <source>
        <dbReference type="Proteomes" id="UP001057134"/>
    </source>
</evidence>
<organism evidence="8 9">
    <name type="scientific">Paenibacillus konkukensis</name>
    <dbReference type="NCBI Taxonomy" id="2020716"/>
    <lineage>
        <taxon>Bacteria</taxon>
        <taxon>Bacillati</taxon>
        <taxon>Bacillota</taxon>
        <taxon>Bacilli</taxon>
        <taxon>Bacillales</taxon>
        <taxon>Paenibacillaceae</taxon>
        <taxon>Paenibacillus</taxon>
    </lineage>
</organism>
<evidence type="ECO:0000256" key="4">
    <source>
        <dbReference type="ARBA" id="ARBA00022989"/>
    </source>
</evidence>
<feature type="domain" description="Phage shock protein PspC N-terminal" evidence="7">
    <location>
        <begin position="4"/>
        <end position="60"/>
    </location>
</feature>
<keyword evidence="3 6" id="KW-0812">Transmembrane</keyword>
<keyword evidence="9" id="KW-1185">Reference proteome</keyword>
<evidence type="ECO:0000313" key="8">
    <source>
        <dbReference type="EMBL" id="UQZ84207.1"/>
    </source>
</evidence>
<sequence>MMNKLYRSTSNRRLTGLCGGLGEYLGISPTLLRLITVIAAFCSFGTTVLIYFIASLFIPKQSYMHYV</sequence>
<keyword evidence="4 6" id="KW-1133">Transmembrane helix</keyword>
<dbReference type="Pfam" id="PF04024">
    <property type="entry name" value="PspC"/>
    <property type="match status" value="1"/>
</dbReference>
<reference evidence="8" key="2">
    <citation type="journal article" date="2021" name="J Anim Sci Technol">
        <title>Complete genome sequence of Paenibacillus konkukensis sp. nov. SK3146 as a potential probiotic strain.</title>
        <authorList>
            <person name="Jung H.I."/>
            <person name="Park S."/>
            <person name="Niu K.M."/>
            <person name="Lee S.W."/>
            <person name="Kothari D."/>
            <person name="Yi K.J."/>
            <person name="Kim S.K."/>
        </authorList>
    </citation>
    <scope>NUCLEOTIDE SEQUENCE</scope>
    <source>
        <strain evidence="8">SK3146</strain>
    </source>
</reference>
<dbReference type="Proteomes" id="UP001057134">
    <property type="component" value="Chromosome"/>
</dbReference>
<protein>
    <submittedName>
        <fullName evidence="8">DNA-binding transcriptional activator PspC</fullName>
    </submittedName>
</protein>
<gene>
    <name evidence="8" type="ORF">SK3146_03440</name>
</gene>
<proteinExistence type="predicted"/>
<keyword evidence="5 6" id="KW-0472">Membrane</keyword>
<evidence type="ECO:0000256" key="5">
    <source>
        <dbReference type="ARBA" id="ARBA00023136"/>
    </source>
</evidence>